<organism evidence="1 2">
    <name type="scientific">Allacma fusca</name>
    <dbReference type="NCBI Taxonomy" id="39272"/>
    <lineage>
        <taxon>Eukaryota</taxon>
        <taxon>Metazoa</taxon>
        <taxon>Ecdysozoa</taxon>
        <taxon>Arthropoda</taxon>
        <taxon>Hexapoda</taxon>
        <taxon>Collembola</taxon>
        <taxon>Symphypleona</taxon>
        <taxon>Sminthuridae</taxon>
        <taxon>Allacma</taxon>
    </lineage>
</organism>
<reference evidence="1" key="1">
    <citation type="submission" date="2021-06" db="EMBL/GenBank/DDBJ databases">
        <authorList>
            <person name="Hodson N. C."/>
            <person name="Mongue J. A."/>
            <person name="Jaron S. K."/>
        </authorList>
    </citation>
    <scope>NUCLEOTIDE SEQUENCE</scope>
</reference>
<name>A0A8J2LEM6_9HEXA</name>
<sequence>MHRLDLVPRKVTNLAKAFFTWLEKYKSETHGINFEPTNFRWMSHPGCHSSSFPSQVKILILMNLRPVKGHCDTHGASHLATNTPICTIFVEGFLQNGTVVVFGKVDAGVVVVVVEETMED</sequence>
<protein>
    <submittedName>
        <fullName evidence="1">Uncharacterized protein</fullName>
    </submittedName>
</protein>
<proteinExistence type="predicted"/>
<gene>
    <name evidence="1" type="ORF">AFUS01_LOCUS43999</name>
</gene>
<evidence type="ECO:0000313" key="1">
    <source>
        <dbReference type="EMBL" id="CAG7834497.1"/>
    </source>
</evidence>
<evidence type="ECO:0000313" key="2">
    <source>
        <dbReference type="Proteomes" id="UP000708208"/>
    </source>
</evidence>
<dbReference type="EMBL" id="CAJVCH010570261">
    <property type="protein sequence ID" value="CAG7834497.1"/>
    <property type="molecule type" value="Genomic_DNA"/>
</dbReference>
<keyword evidence="2" id="KW-1185">Reference proteome</keyword>
<dbReference type="Proteomes" id="UP000708208">
    <property type="component" value="Unassembled WGS sequence"/>
</dbReference>
<accession>A0A8J2LEM6</accession>
<dbReference type="AlphaFoldDB" id="A0A8J2LEM6"/>
<comment type="caution">
    <text evidence="1">The sequence shown here is derived from an EMBL/GenBank/DDBJ whole genome shotgun (WGS) entry which is preliminary data.</text>
</comment>